<accession>K5ZZR2</accession>
<name>K5ZZR2_9BACT</name>
<dbReference type="Proteomes" id="UP000006330">
    <property type="component" value="Unassembled WGS sequence"/>
</dbReference>
<sequence length="471" mass="52566">MQRNCLRRVIGTLCFLLLILAAHAQKYTVTGGRGTPLQAYDNKQGNTSSRFEVYLVYGMDNVEIRYTPTSSTYQWYRYKNKAGVGGDAEKISSVNEGNTTVIRNIEEGYGYYILEDDAYSKAGGYVWIIDYSKYAFDVTSLYVDAQKSNCDNMFLGGDIDMKEMRYYDQSGVPGILKREFDITYQTMKKPEDGTAFIPETVTDTVDDPFNGFELKAPLCDTDVTLTGDLFARHFGVEKTMTTDVYQAIGVEAVMKIDTLSYASDVPNMVVKGDSLSAPVEFNFTAIANTPVAAMFNWKIYRKDEGGGGGSSEGNEEGEENYGTLLGDFSGEETSFVFNQNGTYVVKLTVNDRTGQCQANPPDVTVNISDSYLDVPNAFSPGTSPGINDEFRVAYRSLTRFKCWIFNRWGVEMYHWTDPSKGWDGKKGGKYVAPGVYFYVIEATGSDGKPIKRKGSINILRSKQIQDEIIEE</sequence>
<protein>
    <recommendedName>
        <fullName evidence="4">Gliding motility-associated domain-containing protein</fullName>
    </recommendedName>
</protein>
<evidence type="ECO:0000313" key="3">
    <source>
        <dbReference type="Proteomes" id="UP000006330"/>
    </source>
</evidence>
<proteinExistence type="predicted"/>
<feature type="signal peptide" evidence="1">
    <location>
        <begin position="1"/>
        <end position="24"/>
    </location>
</feature>
<organism evidence="2 3">
    <name type="scientific">Parabacteroides goldsteinii CL02T12C30</name>
    <dbReference type="NCBI Taxonomy" id="999418"/>
    <lineage>
        <taxon>Bacteria</taxon>
        <taxon>Pseudomonadati</taxon>
        <taxon>Bacteroidota</taxon>
        <taxon>Bacteroidia</taxon>
        <taxon>Bacteroidales</taxon>
        <taxon>Tannerellaceae</taxon>
        <taxon>Parabacteroides</taxon>
    </lineage>
</organism>
<dbReference type="HOGENOM" id="CLU_635635_0_0_10"/>
<gene>
    <name evidence="2" type="ORF">HMPREF1076_04543</name>
</gene>
<dbReference type="Pfam" id="PF13585">
    <property type="entry name" value="CHU_C"/>
    <property type="match status" value="1"/>
</dbReference>
<reference evidence="2 3" key="1">
    <citation type="submission" date="2012-02" db="EMBL/GenBank/DDBJ databases">
        <title>The Genome Sequence of Parabacteroides goldsteinii CL02T12C30.</title>
        <authorList>
            <consortium name="The Broad Institute Genome Sequencing Platform"/>
            <person name="Earl A."/>
            <person name="Ward D."/>
            <person name="Feldgarden M."/>
            <person name="Gevers D."/>
            <person name="Zitomersky N.L."/>
            <person name="Coyne M.J."/>
            <person name="Comstock L.E."/>
            <person name="Young S.K."/>
            <person name="Zeng Q."/>
            <person name="Gargeya S."/>
            <person name="Fitzgerald M."/>
            <person name="Haas B."/>
            <person name="Abouelleil A."/>
            <person name="Alvarado L."/>
            <person name="Arachchi H.M."/>
            <person name="Berlin A."/>
            <person name="Chapman S.B."/>
            <person name="Gearin G."/>
            <person name="Goldberg J."/>
            <person name="Griggs A."/>
            <person name="Gujja S."/>
            <person name="Hansen M."/>
            <person name="Heiman D."/>
            <person name="Howarth C."/>
            <person name="Larimer J."/>
            <person name="Lui A."/>
            <person name="MacDonald P.J.P."/>
            <person name="McCowen C."/>
            <person name="Montmayeur A."/>
            <person name="Murphy C."/>
            <person name="Neiman D."/>
            <person name="Pearson M."/>
            <person name="Priest M."/>
            <person name="Roberts A."/>
            <person name="Saif S."/>
            <person name="Shea T."/>
            <person name="Sisk P."/>
            <person name="Stolte C."/>
            <person name="Sykes S."/>
            <person name="Wortman J."/>
            <person name="Nusbaum C."/>
            <person name="Birren B."/>
        </authorList>
    </citation>
    <scope>NUCLEOTIDE SEQUENCE [LARGE SCALE GENOMIC DNA]</scope>
    <source>
        <strain evidence="2 3">CL02T12C30</strain>
    </source>
</reference>
<dbReference type="Gene3D" id="2.60.40.10">
    <property type="entry name" value="Immunoglobulins"/>
    <property type="match status" value="1"/>
</dbReference>
<dbReference type="PATRIC" id="fig|999418.3.peg.4605"/>
<dbReference type="EMBL" id="AGZO01000032">
    <property type="protein sequence ID" value="EKN08913.1"/>
    <property type="molecule type" value="Genomic_DNA"/>
</dbReference>
<dbReference type="RefSeq" id="WP_007658130.1">
    <property type="nucleotide sequence ID" value="NZ_JH976476.1"/>
</dbReference>
<evidence type="ECO:0008006" key="4">
    <source>
        <dbReference type="Google" id="ProtNLM"/>
    </source>
</evidence>
<keyword evidence="1" id="KW-0732">Signal</keyword>
<feature type="chain" id="PRO_5003892234" description="Gliding motility-associated domain-containing protein" evidence="1">
    <location>
        <begin position="25"/>
        <end position="471"/>
    </location>
</feature>
<comment type="caution">
    <text evidence="2">The sequence shown here is derived from an EMBL/GenBank/DDBJ whole genome shotgun (WGS) entry which is preliminary data.</text>
</comment>
<dbReference type="InterPro" id="IPR013783">
    <property type="entry name" value="Ig-like_fold"/>
</dbReference>
<dbReference type="OrthoDB" id="1123245at2"/>
<evidence type="ECO:0000313" key="2">
    <source>
        <dbReference type="EMBL" id="EKN08913.1"/>
    </source>
</evidence>
<evidence type="ECO:0000256" key="1">
    <source>
        <dbReference type="SAM" id="SignalP"/>
    </source>
</evidence>
<dbReference type="AlphaFoldDB" id="K5ZZR2"/>